<dbReference type="NCBIfam" id="NF033545">
    <property type="entry name" value="transpos_IS630"/>
    <property type="match status" value="1"/>
</dbReference>
<name>A0A098E9M2_9ZZZZ</name>
<evidence type="ECO:0000256" key="1">
    <source>
        <dbReference type="SAM" id="Coils"/>
    </source>
</evidence>
<reference evidence="3" key="1">
    <citation type="submission" date="2014-09" db="EMBL/GenBank/DDBJ databases">
        <authorList>
            <person name="Probst J Alexander"/>
        </authorList>
    </citation>
    <scope>NUCLEOTIDE SEQUENCE</scope>
</reference>
<sequence>MGLEDSVVLFFDPCHLQHNVVNARMWQLKGAKGTINVNANTGRKRVNILGALNLNELSVIPFFTEESCNSARVVEFFLKAREIYPDKTITIILDNANYNHAEYTTIFAEWYNIELFFLPPYSPNLNLIERLWKFMKKILVHNKYYETFNEFKEAVANLFDNLNDYQDELKNLLTKKFQILRAG</sequence>
<proteinExistence type="predicted"/>
<dbReference type="PANTHER" id="PTHR46564">
    <property type="entry name" value="TRANSPOSASE"/>
    <property type="match status" value="1"/>
</dbReference>
<dbReference type="Pfam" id="PF13358">
    <property type="entry name" value="DDE_3"/>
    <property type="match status" value="1"/>
</dbReference>
<evidence type="ECO:0000313" key="3">
    <source>
        <dbReference type="EMBL" id="CEG12216.1"/>
    </source>
</evidence>
<keyword evidence="1" id="KW-0175">Coiled coil</keyword>
<dbReference type="EMBL" id="CCXY01000116">
    <property type="protein sequence ID" value="CEG12216.1"/>
    <property type="molecule type" value="Genomic_DNA"/>
</dbReference>
<dbReference type="InterPro" id="IPR047655">
    <property type="entry name" value="Transpos_IS630-like"/>
</dbReference>
<dbReference type="AlphaFoldDB" id="A0A098E9M2"/>
<dbReference type="Gene3D" id="3.30.420.10">
    <property type="entry name" value="Ribonuclease H-like superfamily/Ribonuclease H"/>
    <property type="match status" value="1"/>
</dbReference>
<dbReference type="SUPFAM" id="SSF53098">
    <property type="entry name" value="Ribonuclease H-like"/>
    <property type="match status" value="1"/>
</dbReference>
<dbReference type="GO" id="GO:0003676">
    <property type="term" value="F:nucleic acid binding"/>
    <property type="evidence" value="ECO:0007669"/>
    <property type="project" value="InterPro"/>
</dbReference>
<organism evidence="3">
    <name type="scientific">groundwater metagenome</name>
    <dbReference type="NCBI Taxonomy" id="717931"/>
    <lineage>
        <taxon>unclassified sequences</taxon>
        <taxon>metagenomes</taxon>
        <taxon>ecological metagenomes</taxon>
    </lineage>
</organism>
<feature type="coiled-coil region" evidence="1">
    <location>
        <begin position="148"/>
        <end position="175"/>
    </location>
</feature>
<gene>
    <name evidence="3" type="ORF">MSIBF_A2020038</name>
</gene>
<dbReference type="PANTHER" id="PTHR46564:SF1">
    <property type="entry name" value="TRANSPOSASE"/>
    <property type="match status" value="1"/>
</dbReference>
<protein>
    <submittedName>
        <fullName evidence="3">Transposase</fullName>
    </submittedName>
</protein>
<dbReference type="InterPro" id="IPR036397">
    <property type="entry name" value="RNaseH_sf"/>
</dbReference>
<accession>A0A098E9M2</accession>
<dbReference type="InterPro" id="IPR038717">
    <property type="entry name" value="Tc1-like_DDE_dom"/>
</dbReference>
<dbReference type="InterPro" id="IPR012337">
    <property type="entry name" value="RNaseH-like_sf"/>
</dbReference>
<evidence type="ECO:0000259" key="2">
    <source>
        <dbReference type="Pfam" id="PF13358"/>
    </source>
</evidence>
<feature type="domain" description="Tc1-like transposase DDE" evidence="2">
    <location>
        <begin position="8"/>
        <end position="151"/>
    </location>
</feature>